<reference evidence="2 3" key="1">
    <citation type="submission" date="2020-05" db="EMBL/GenBank/DDBJ databases">
        <title>Aquincola sp. isolate from soil.</title>
        <authorList>
            <person name="Han J."/>
            <person name="Kim D.-U."/>
        </authorList>
    </citation>
    <scope>NUCLEOTIDE SEQUENCE [LARGE SCALE GENOMIC DNA]</scope>
    <source>
        <strain evidence="2 3">S2</strain>
    </source>
</reference>
<keyword evidence="3" id="KW-1185">Reference proteome</keyword>
<evidence type="ECO:0000313" key="3">
    <source>
        <dbReference type="Proteomes" id="UP000737171"/>
    </source>
</evidence>
<feature type="domain" description="HTH marR-type" evidence="1">
    <location>
        <begin position="6"/>
        <end position="137"/>
    </location>
</feature>
<dbReference type="SMART" id="SM00347">
    <property type="entry name" value="HTH_MARR"/>
    <property type="match status" value="1"/>
</dbReference>
<gene>
    <name evidence="2" type="ORF">HLB44_32170</name>
</gene>
<name>A0ABX2ESD4_9BURK</name>
<evidence type="ECO:0000259" key="1">
    <source>
        <dbReference type="PROSITE" id="PS50995"/>
    </source>
</evidence>
<accession>A0ABX2ESD4</accession>
<dbReference type="InterPro" id="IPR036390">
    <property type="entry name" value="WH_DNA-bd_sf"/>
</dbReference>
<dbReference type="Proteomes" id="UP000737171">
    <property type="component" value="Unassembled WGS sequence"/>
</dbReference>
<dbReference type="EMBL" id="JABRWJ010000013">
    <property type="protein sequence ID" value="NRF71655.1"/>
    <property type="molecule type" value="Genomic_DNA"/>
</dbReference>
<dbReference type="RefSeq" id="WP_173133310.1">
    <property type="nucleotide sequence ID" value="NZ_JABRWJ010000013.1"/>
</dbReference>
<dbReference type="PANTHER" id="PTHR33164">
    <property type="entry name" value="TRANSCRIPTIONAL REGULATOR, MARR FAMILY"/>
    <property type="match status" value="1"/>
</dbReference>
<dbReference type="InterPro" id="IPR039422">
    <property type="entry name" value="MarR/SlyA-like"/>
</dbReference>
<dbReference type="InterPro" id="IPR036388">
    <property type="entry name" value="WH-like_DNA-bd_sf"/>
</dbReference>
<evidence type="ECO:0000313" key="2">
    <source>
        <dbReference type="EMBL" id="NRF71655.1"/>
    </source>
</evidence>
<dbReference type="Pfam" id="PF01047">
    <property type="entry name" value="MarR"/>
    <property type="match status" value="1"/>
</dbReference>
<dbReference type="InterPro" id="IPR000835">
    <property type="entry name" value="HTH_MarR-typ"/>
</dbReference>
<dbReference type="PANTHER" id="PTHR33164:SF105">
    <property type="entry name" value="TRANSCRIPTIONAL REPRESSOR PROTEIN-RELATED"/>
    <property type="match status" value="1"/>
</dbReference>
<comment type="caution">
    <text evidence="2">The sequence shown here is derived from an EMBL/GenBank/DDBJ whole genome shotgun (WGS) entry which is preliminary data.</text>
</comment>
<dbReference type="Gene3D" id="1.10.10.10">
    <property type="entry name" value="Winged helix-like DNA-binding domain superfamily/Winged helix DNA-binding domain"/>
    <property type="match status" value="1"/>
</dbReference>
<protein>
    <submittedName>
        <fullName evidence="2">Winged helix-turn-helix transcriptional regulator</fullName>
    </submittedName>
</protein>
<dbReference type="PROSITE" id="PS50995">
    <property type="entry name" value="HTH_MARR_2"/>
    <property type="match status" value="1"/>
</dbReference>
<proteinExistence type="predicted"/>
<dbReference type="SUPFAM" id="SSF46785">
    <property type="entry name" value="Winged helix' DNA-binding domain"/>
    <property type="match status" value="1"/>
</dbReference>
<organism evidence="2 3">
    <name type="scientific">Pseudaquabacterium terrae</name>
    <dbReference type="NCBI Taxonomy" id="2732868"/>
    <lineage>
        <taxon>Bacteria</taxon>
        <taxon>Pseudomonadati</taxon>
        <taxon>Pseudomonadota</taxon>
        <taxon>Betaproteobacteria</taxon>
        <taxon>Burkholderiales</taxon>
        <taxon>Sphaerotilaceae</taxon>
        <taxon>Pseudaquabacterium</taxon>
    </lineage>
</organism>
<sequence length="159" mass="17532">MEDTSTRCPYRELRDLTRSIGQVYESSFAEAGLTATQHSLLSEIKRLRAARNVDLARAIGLDPSTLSRNLKPLLAEGWVRIEEGEDARSHRVVLTESGMERHALGQRQWKIAKAKVLQVLGLHRVERLCGLAQECRSALTLLSPRGGPPAAPSRGRSGP</sequence>